<accession>A0A150JLK5</accession>
<comment type="caution">
    <text evidence="3">The sequence shown here is derived from an EMBL/GenBank/DDBJ whole genome shotgun (WGS) entry which is preliminary data.</text>
</comment>
<feature type="coiled-coil region" evidence="1">
    <location>
        <begin position="223"/>
        <end position="257"/>
    </location>
</feature>
<feature type="compositionally biased region" description="Basic residues" evidence="2">
    <location>
        <begin position="2253"/>
        <end position="2263"/>
    </location>
</feature>
<organism evidence="3">
    <name type="scientific">Candidatus Methanofastidiosum methylothiophilum</name>
    <dbReference type="NCBI Taxonomy" id="1705564"/>
    <lineage>
        <taxon>Archaea</taxon>
        <taxon>Methanobacteriati</taxon>
        <taxon>Methanobacteriota</taxon>
        <taxon>Stenosarchaea group</taxon>
        <taxon>Candidatus Methanofastidiosia</taxon>
        <taxon>Candidatus Methanofastidiosales</taxon>
        <taxon>Candidatus Methanofastidiosaceae</taxon>
        <taxon>Candidatus Methanofastidiosum</taxon>
    </lineage>
</organism>
<feature type="compositionally biased region" description="Basic and acidic residues" evidence="2">
    <location>
        <begin position="314"/>
        <end position="327"/>
    </location>
</feature>
<reference evidence="3" key="1">
    <citation type="journal article" date="2016" name="ISME J.">
        <title>Chasing the elusive Euryarchaeota class WSA2: genomes reveal a uniquely fastidious methyl-reducing methanogen.</title>
        <authorList>
            <person name="Nobu M.K."/>
            <person name="Narihiro T."/>
            <person name="Kuroda K."/>
            <person name="Mei R."/>
            <person name="Liu W.T."/>
        </authorList>
    </citation>
    <scope>NUCLEOTIDE SEQUENCE [LARGE SCALE GENOMIC DNA]</scope>
    <source>
        <strain evidence="3">ADurb1213_Bin02801</strain>
    </source>
</reference>
<keyword evidence="1" id="KW-0175">Coiled coil</keyword>
<evidence type="ECO:0000256" key="1">
    <source>
        <dbReference type="SAM" id="Coils"/>
    </source>
</evidence>
<dbReference type="GO" id="GO:0005737">
    <property type="term" value="C:cytoplasm"/>
    <property type="evidence" value="ECO:0007669"/>
    <property type="project" value="TreeGrafter"/>
</dbReference>
<feature type="coiled-coil region" evidence="1">
    <location>
        <begin position="3174"/>
        <end position="3219"/>
    </location>
</feature>
<dbReference type="GO" id="GO:0051015">
    <property type="term" value="F:actin filament binding"/>
    <property type="evidence" value="ECO:0007669"/>
    <property type="project" value="TreeGrafter"/>
</dbReference>
<feature type="region of interest" description="Disordered" evidence="2">
    <location>
        <begin position="2240"/>
        <end position="2286"/>
    </location>
</feature>
<dbReference type="PANTHER" id="PTHR45615:SF40">
    <property type="entry name" value="MYOSIN HEAVY CHAIN, NON-MUSCLE"/>
    <property type="match status" value="1"/>
</dbReference>
<dbReference type="GO" id="GO:0016460">
    <property type="term" value="C:myosin II complex"/>
    <property type="evidence" value="ECO:0007669"/>
    <property type="project" value="TreeGrafter"/>
</dbReference>
<feature type="coiled-coil region" evidence="1">
    <location>
        <begin position="885"/>
        <end position="939"/>
    </location>
</feature>
<proteinExistence type="predicted"/>
<dbReference type="GO" id="GO:0032982">
    <property type="term" value="C:myosin filament"/>
    <property type="evidence" value="ECO:0007669"/>
    <property type="project" value="TreeGrafter"/>
</dbReference>
<gene>
    <name evidence="3" type="ORF">APG09_00999</name>
</gene>
<evidence type="ECO:0000313" key="3">
    <source>
        <dbReference type="EMBL" id="KYC57754.1"/>
    </source>
</evidence>
<dbReference type="PATRIC" id="fig|1706435.3.peg.993"/>
<evidence type="ECO:0000256" key="2">
    <source>
        <dbReference type="SAM" id="MobiDB-lite"/>
    </source>
</evidence>
<dbReference type="PANTHER" id="PTHR45615">
    <property type="entry name" value="MYOSIN HEAVY CHAIN, NON-MUSCLE"/>
    <property type="match status" value="1"/>
</dbReference>
<dbReference type="GO" id="GO:0000146">
    <property type="term" value="F:microfilament motor activity"/>
    <property type="evidence" value="ECO:0007669"/>
    <property type="project" value="TreeGrafter"/>
</dbReference>
<protein>
    <submittedName>
        <fullName evidence="3">Uncharacterized protein</fullName>
    </submittedName>
</protein>
<feature type="region of interest" description="Disordered" evidence="2">
    <location>
        <begin position="314"/>
        <end position="366"/>
    </location>
</feature>
<sequence>MGKCIITYKGQKYSEEQFKEYFINNKQEFTTFIAKNKDVMDSFKRKMEGINFVFSQSTNVDENPNQTHIDKINAKYDAELKALGQQQENLQKEENKRQEIKRQEEELNRLIAIEEAQKEQEKAAEAEAEKQQKLRNLRNDVSFSLGFFETAVKDLSFHIEDLVDLSEIELNIEKLKTKMHDINGLLGEIEKTSINLAEAIKEPLEIETKVQFINNRNKLTIIIPKLEEILLKLEDSLNKALAKKKEIEDKREEQFNAEFNELLQNEEYEEGFKKLLDLERIENGDYTDEELGDLNKSFQLDIQNDREYYENALEEAARKAEEEEEKKRQKQAMLDNEAKKQAAEEKNRKKQEQRNRATKKEEEKEELLKQYRAVEEKVGTDNLPDDPEQLKEFREVVIKRGKEIEAEIKKLQNKARTQKSKIDKDIVEAELALNGKKLDGQKQLLTAIDAKFSDLAAEKKKIKEKAKEVLESPNDYFNEHITPENDDYYYLTEEDEAETEEEITIVDFKELKRILANLDIEEGSHVLEYPDNTVTKTVDGFLTDGDGTRYDKVYYVRIKGEEKGDIYAVRETRTTGKYQILGLQRHDVNININELDKESVSFGHNETKKKNLLNTSVQLQSPYKLATARKLTFAYSKELNEVNLSDIRKKFEEGLSLTPEQAENLHIRFFLPTTNEEKELTKMGLPDMNYTFNKGFPYLIISNIYKTYKDKDGVERTFPIKPMIIKLSGDKMTDEEFEPIKDWETQLYQFQIRILSRVISPAGLEAMSNYISSLVRNPDKELMDILKDYSTMKEFRKEEAFANLLKEQILKWTAQRKTTLKELTWHEKFFLSFIVKKQFLTEKEKKQFDRYKNALSVFVHALAKAKTLGNDAVNTTPEDCIKLVVAFYEEKKKEAARKAERARETSKNTKTSPLELEQMKNFTELIVQIEEDLKSEDETKKKEAGEFLKTVLRIIDLYYGEDSVFDILKKGSNETVEQFQERVEARKTELSKDGNEWNTETNLRGEVKFYHIAENKKKTYSFVQKIKAAQGIAPKTFIRIANANRKRLLGFQRTFLTIREDIKGKNAATLSNLLKAKSLLGYAIEGISEIQKKLEAGYNTGITVNLSVEERINYNALENKLLNIQRETIALLATERTPEDRALLTQLKVNVEIVLSQLASKNSDKGYSSTPLSFEDIALLIDFFEDNTNPPIVVQIRKSQFLKGVEKLNNLYANKKAQEEEFKEVSNKIRMRTSFEEILPTRITLKEDDSNIVTDVVTPFQEAQNTEVVSEENEVGENAEVIVPSSQDVVTSYEEIETANVEVGKEDLTEEQKQFLANFPKAAASSSIVAVFNHVIGKIGSKYQNYSFENGVFTVLKRGRPVDLANEVNEFIDEFNNPKMLRADVELPVGELITLEEFKARAKRYMPDISDEQLHALHQDILQELAGGVSVRGMVRGLDVFVELEDGKVRANVVKHELFHRIFGYYLQGVDKQRLYEAYVELYGETPSRMEWEEILARKFQTFPDLKSRPKNFLYRLYLKVMKFLNLINDYDYEINKLFTEIEQGKHSVILSPEESFWGSSREEPRFYEGDIQKDYGTVETFMAAKRSLHYFIAELTGNIIKVNRLGEFVQLSGTESNLGNLSNEELFVKVITHIRDENNQDEGFKILREKFKGFKLNKKENQEEQRLFTSMMRVFIPDFQLPFSSAQAIAASTQEVMGEEEEVTIDTELETSKGLKSHIERKENISYEDSANILTKIFLNTFVFVSSNGRKILVEPNFAYVKSVQILNGLNFNQQNSDTRSFEEFLSAQIDAAVIKEGNNALTKAIGERIKIIIKKASTPVAPESPVVFLNPNTAALPNYDAISAFLNDSEYSEKEAEELFLKFEEIAYEERFKIVDGQNILKTETELLRRQLELPNGKRVTLFHINRRAGRTYADFFQDVGTNILDAESAKKDFQRAWNRDLLASLHVSLVSLRERAPYTYVKEKNYGVAVLKYFPTVMLSVDQRIKEDIKNLFADVEKRAALSEAFRDVFGNALVLADFADATMFGKSNEEHQKNRNSTYYFASSVLNELATQEKFNAYVDSLPLEQREKTTFESYIKAAFKKAMEDEIKSHELLKKDTGLTEKEVIAKTKIEKRIKGFVKHLMPKVTNNSLLEAKFEEMRKVDLNALKFLAKANLAYLSIKGKTIPLTIPALEKATKYVTELGAGAPSISYSQMLPEMLVRLLGFSDPVFTAEDVDKISFFGFSLIRTYSQESDERQTAPKVLTEKTFKKNKKSKKSKKSSTSAVEEESNEKITGQNVENGEGIINFETEEDTEEFPELITVQLSRNHAQDLNRLARVLSKSNDFIRESTYRGSDGKKNYNFTLSSSAHRNARALIPRTAENFPLPKHFDFPFYKANPLQKDMFRPIAMQEHDKSREKDRHTEYKSETPSQYWERNFVGGFLSTLFSDRAEVVEFLDPAEDRPSLIALRFNMLNEEQLKNLYAGLLHQLTLRPEKLPTSTVYNSKSLINLEKLKTLLNADKDLLEDLKKKVTEQESFLVNNYDIQAIINKFKNKEGSNFAELTDKEYKVMAEYLMVMFEEDAATIAKEMLMASKFDLPGNMQTLTKHLGEYGLSQEAINYFDRGGDREGDSFRIKRTYGEALNFESPDVIALHNALTDIVKLWLRHAYPHNYLAQQLISGDVAHTKSSQDRLKRLGGSHAPGSVGLISSDFHAPKTFKTAVIEDLQGDMFSALEEFEKTGKYPVKDGVSPFDAHDGSAFMLPERLEMLQRMFGEASQPTSLIKSAHYEIREKEIIMVKSNTTVLSKAFVEAKNMPGEDIVREKLKNFVANLRALGVDEAIPPSSLKIGERKTIPIAKLLNGRLTEKEIQDFSQTSVLTLSNDEYKIQLDPVHVTEEAITNPSQLPYFLNIMEQSVEEAGAIYESMAELYDLSLEETLPKFSDLEKIKAQVIKKVKGNNASDYIELLNSGADINYPMIGVRTLNNAIASFSKSTVELKFSGGKMVLVPDLGIEIAENGQKRRLKPVIDDKGLLYYEALLPRYMEKYVHLGDIFGVRIPTTEIHSASPLRIVGFYDNNGTNGIVVPYELIKVTGADFDVDSMFVIRPESISDRAGLRLLLHQKFSSYKEQLADNWKNLEKAAFTLLTIERNKEELMNLQDYKDAAPEGGEDRRYTRVFNWKNKSKTFMSTSLAQLDLELEKTKAEIIEMFKNSISEVTTYDEKIENLEKTLEQGRGKKIENELKRTIKNRNALFETPVNELIEGIKNLPSNFAGIIVDENKRKTFDEAALSALKQEISETSDEVLKKLLKSKLKVMLKNKIFVNYMQALQKPQTRGRMLSPISMDYFNRKGDNFKNDGLYAEGTVNRYIQDLKLNQFLKDKGLNREDIDAATIKKITTLLKEYDLSNPLDKAIAYRSVFDGADLTGIFANFAKSLAYEIRSGLAIGTSTKIGTFNVSLNKIQTEYLSKLLELESELITELSKQLKREKVPDKLLRKRLSIVRNHIDLVLANVKSTDEEATLTTFERRFFELDKDHVRTAPTIKSFLGIDTTQLVGLTDELKVWEVIDSLVNAAIDNLKEQILSIINANKITAEAIAASVALGLDINTTALIFNQDIIKALQFQHSSALKAMLIKQVGKEAYEGLIKSMNEANVDSNIVGIMETYFEEVEKSPVNKVEKTEEKTEETERLIATEIVKVSADVSNTQDGENVVPEEIDEGENEVDILELLDNNTALFGKMKSSEQREKEEKGRKFPFLTVQELEDNFGKEGTPLFRLKVLMLFSKLAKIGSDINSLALAIGSLKSIPADAIKVQRMLENMEKFRNNKELLGEDIYETLPHVKAATNVLSTLNSEVFEKYFYRFSKIFKEEIVRRVRAEGIKLNSSDTIIDESLVSNEFFNYALTNELSNVYETPEGESKPLQITVTFKSGQNEIHKTYTGTAAYTYLVSEELLKIKNDYTAAKKQAEQDKVPFKTNFLLEGLEISQNIYGSYNVRFTLGVNLTDISVAQLKEAVNAIPTGWNPETKEFASTITSPELMKKLFHISVITNGMSAGQNTFNKGLPTILHKEASIRLGNRLKTLKENPEKFRAEAERFLFHLAAKYPHALPFVTKNMGTLQFTEVASATGDTNRIYDGIFTTEDKTVNFHYDLSFEVKDIDSMPRFIQTGKYKTAYVLIFSHSTNGEEGTKPKNFAYYKKLPKNRLYNINKVEEVAPIGDTLFTQEEYFRTDVPYFKEDAFSVDSDGFVTIYSAKIKEQAYADTFFLSKNSVPDNTDRILVEKVGEKFKISEKPALVITESFKYQLEAELEHLLFSKKENKLIKKEEFAAYEGLVTLLNEELKKIGVVFYNTETKESNPAMGIIRLKDVVVDREAFKTIEVTDFQLPKEGLDKFSLFSRVFLNSALNQEQTEENADTEEDCQGE</sequence>
<dbReference type="EMBL" id="LNJE01000010">
    <property type="protein sequence ID" value="KYC57754.1"/>
    <property type="molecule type" value="Genomic_DNA"/>
</dbReference>
<name>A0A150JLK5_9EURY</name>
<feature type="compositionally biased region" description="Basic and acidic residues" evidence="2">
    <location>
        <begin position="336"/>
        <end position="366"/>
    </location>
</feature>
<feature type="compositionally biased region" description="Basic and acidic residues" evidence="2">
    <location>
        <begin position="2240"/>
        <end position="2252"/>
    </location>
</feature>
<feature type="coiled-coil region" evidence="1">
    <location>
        <begin position="73"/>
        <end position="140"/>
    </location>
</feature>